<evidence type="ECO:0000313" key="9">
    <source>
        <dbReference type="EMBL" id="BDM74652.1"/>
    </source>
</evidence>
<keyword evidence="10" id="KW-1185">Reference proteome</keyword>
<comment type="similarity">
    <text evidence="2">Belongs to the AzlC family.</text>
</comment>
<evidence type="ECO:0000256" key="4">
    <source>
        <dbReference type="ARBA" id="ARBA00022475"/>
    </source>
</evidence>
<dbReference type="Pfam" id="PF03591">
    <property type="entry name" value="AzlC"/>
    <property type="match status" value="1"/>
</dbReference>
<comment type="subcellular location">
    <subcellularLocation>
        <location evidence="1">Cell membrane</location>
        <topology evidence="1">Multi-pass membrane protein</topology>
    </subcellularLocation>
</comment>
<feature type="transmembrane region" description="Helical" evidence="8">
    <location>
        <begin position="191"/>
        <end position="211"/>
    </location>
</feature>
<feature type="transmembrane region" description="Helical" evidence="8">
    <location>
        <begin position="127"/>
        <end position="146"/>
    </location>
</feature>
<evidence type="ECO:0000256" key="2">
    <source>
        <dbReference type="ARBA" id="ARBA00010735"/>
    </source>
</evidence>
<dbReference type="PANTHER" id="PTHR34979:SF1">
    <property type="entry name" value="INNER MEMBRANE PROTEIN YGAZ"/>
    <property type="match status" value="1"/>
</dbReference>
<name>A0ABN6RA69_STRNI</name>
<organism evidence="9 10">
    <name type="scientific">Streptomyces nigrescens</name>
    <dbReference type="NCBI Taxonomy" id="1920"/>
    <lineage>
        <taxon>Bacteria</taxon>
        <taxon>Bacillati</taxon>
        <taxon>Actinomycetota</taxon>
        <taxon>Actinomycetes</taxon>
        <taxon>Kitasatosporales</taxon>
        <taxon>Streptomycetaceae</taxon>
        <taxon>Streptomyces</taxon>
    </lineage>
</organism>
<feature type="transmembrane region" description="Helical" evidence="8">
    <location>
        <begin position="49"/>
        <end position="71"/>
    </location>
</feature>
<keyword evidence="6 8" id="KW-1133">Transmembrane helix</keyword>
<protein>
    <submittedName>
        <fullName evidence="9">Branched-chain amino acid transporter AzlC</fullName>
    </submittedName>
</protein>
<keyword evidence="7 8" id="KW-0472">Membrane</keyword>
<evidence type="ECO:0000256" key="1">
    <source>
        <dbReference type="ARBA" id="ARBA00004651"/>
    </source>
</evidence>
<evidence type="ECO:0000256" key="5">
    <source>
        <dbReference type="ARBA" id="ARBA00022692"/>
    </source>
</evidence>
<evidence type="ECO:0000256" key="3">
    <source>
        <dbReference type="ARBA" id="ARBA00022448"/>
    </source>
</evidence>
<dbReference type="EMBL" id="AP026074">
    <property type="protein sequence ID" value="BDM74652.1"/>
    <property type="molecule type" value="Genomic_DNA"/>
</dbReference>
<evidence type="ECO:0000256" key="6">
    <source>
        <dbReference type="ARBA" id="ARBA00022989"/>
    </source>
</evidence>
<keyword evidence="4" id="KW-1003">Cell membrane</keyword>
<geneLocation type="plasmid" evidence="9 10">
    <name>SNP1</name>
</geneLocation>
<evidence type="ECO:0000256" key="8">
    <source>
        <dbReference type="SAM" id="Phobius"/>
    </source>
</evidence>
<evidence type="ECO:0000256" key="7">
    <source>
        <dbReference type="ARBA" id="ARBA00023136"/>
    </source>
</evidence>
<gene>
    <name evidence="9" type="ORF">HEK616_81390</name>
</gene>
<dbReference type="PANTHER" id="PTHR34979">
    <property type="entry name" value="INNER MEMBRANE PROTEIN YGAZ"/>
    <property type="match status" value="1"/>
</dbReference>
<dbReference type="InterPro" id="IPR011606">
    <property type="entry name" value="Brnchd-chn_aa_trnsp_permease"/>
</dbReference>
<dbReference type="Proteomes" id="UP001059597">
    <property type="component" value="Plasmid SNP1"/>
</dbReference>
<reference evidence="9" key="1">
    <citation type="submission" date="2022-06" db="EMBL/GenBank/DDBJ databases">
        <title>Complete genome sequence of Streptomyces nigrescens HEK616.</title>
        <authorList>
            <person name="Asamizu S."/>
            <person name="Onaka H."/>
        </authorList>
    </citation>
    <scope>NUCLEOTIDE SEQUENCE</scope>
    <source>
        <strain evidence="9">HEK616</strain>
        <plasmid evidence="9">SNP1</plasmid>
    </source>
</reference>
<sequence length="223" mass="23605">MAALKDSTSVGLALLPLGLALGVVITRAGLPWWCAPLFAAVVYAGSFEFLLVGLTVAATPLATIALTAFLVNVRHVFYALSFPLHRVRGRLAKGYSTFALTDEAYAMTTGGQAQSWSSARILSLQGIFQLYWVGGATTGALLGSLIPDRITGLDFAMTALFAILATDAVAERRNDLPTPVLALFSALAARLFFPGQLLLVAFSLFTAALLARHLATGKRSHHA</sequence>
<proteinExistence type="inferred from homology"/>
<accession>A0ABN6RA69</accession>
<keyword evidence="3" id="KW-0813">Transport</keyword>
<keyword evidence="5 8" id="KW-0812">Transmembrane</keyword>
<evidence type="ECO:0000313" key="10">
    <source>
        <dbReference type="Proteomes" id="UP001059597"/>
    </source>
</evidence>
<keyword evidence="9" id="KW-0614">Plasmid</keyword>